<dbReference type="GO" id="GO:0005666">
    <property type="term" value="C:RNA polymerase III complex"/>
    <property type="evidence" value="ECO:0007669"/>
    <property type="project" value="TreeGrafter"/>
</dbReference>
<proteinExistence type="predicted"/>
<feature type="region of interest" description="Disordered" evidence="1">
    <location>
        <begin position="30"/>
        <end position="59"/>
    </location>
</feature>
<dbReference type="InterPro" id="IPR006886">
    <property type="entry name" value="RNA_pol_III_Rpc5"/>
</dbReference>
<organism evidence="2 3">
    <name type="scientific">Diutina rugosa</name>
    <name type="common">Yeast</name>
    <name type="synonym">Candida rugosa</name>
    <dbReference type="NCBI Taxonomy" id="5481"/>
    <lineage>
        <taxon>Eukaryota</taxon>
        <taxon>Fungi</taxon>
        <taxon>Dikarya</taxon>
        <taxon>Ascomycota</taxon>
        <taxon>Saccharomycotina</taxon>
        <taxon>Pichiomycetes</taxon>
        <taxon>Debaryomycetaceae</taxon>
        <taxon>Diutina</taxon>
    </lineage>
</organism>
<evidence type="ECO:0008006" key="4">
    <source>
        <dbReference type="Google" id="ProtNLM"/>
    </source>
</evidence>
<dbReference type="PANTHER" id="PTHR12069:SF0">
    <property type="entry name" value="DNA-DIRECTED RNA POLYMERASE III SUBUNIT RPC5"/>
    <property type="match status" value="1"/>
</dbReference>
<dbReference type="OMA" id="NCHASIK"/>
<dbReference type="AlphaFoldDB" id="A0A642UQH7"/>
<name>A0A642UQH7_DIURU</name>
<keyword evidence="3" id="KW-1185">Reference proteome</keyword>
<evidence type="ECO:0000313" key="2">
    <source>
        <dbReference type="EMBL" id="KAA8902428.1"/>
    </source>
</evidence>
<dbReference type="Proteomes" id="UP000449547">
    <property type="component" value="Unassembled WGS sequence"/>
</dbReference>
<accession>A0A642UQH7</accession>
<dbReference type="EMBL" id="SWFT01000090">
    <property type="protein sequence ID" value="KAA8902428.1"/>
    <property type="molecule type" value="Genomic_DNA"/>
</dbReference>
<dbReference type="OrthoDB" id="340681at2759"/>
<gene>
    <name evidence="2" type="ORF">DIURU_002882</name>
</gene>
<protein>
    <recommendedName>
        <fullName evidence="4">DNA-directed RNA polymerase III subunit RPC5</fullName>
    </recommendedName>
</protein>
<evidence type="ECO:0000256" key="1">
    <source>
        <dbReference type="SAM" id="MobiDB-lite"/>
    </source>
</evidence>
<evidence type="ECO:0000313" key="3">
    <source>
        <dbReference type="Proteomes" id="UP000449547"/>
    </source>
</evidence>
<dbReference type="GO" id="GO:0042797">
    <property type="term" value="P:tRNA transcription by RNA polymerase III"/>
    <property type="evidence" value="ECO:0007669"/>
    <property type="project" value="TreeGrafter"/>
</dbReference>
<sequence length="276" mass="30287">MAGKGLFVDEEEHDAVVVKEEPVDVVVMDVDTPEATETGSIDAEEADSDTRADDDSDDPVINTVPVLLNQVSEGSYHILQFPGRPKSRDLPEDIKPAVKPKSNYLQIKQPLDTSKFFNVNKQDSWGEEIGEQTVEGVLDPAKGMYVCRVVDGKVVMTPIASSVQLRPKFEYIDAVDKASAAAQRKEHESAAKPQTMQILSSVAKAPTQNLNADGYNGALGEALRYIKQFDEEEWVGLSWKSEGIDEALPKPEEEVITTTATKSDYIDMITSDLANL</sequence>
<dbReference type="PANTHER" id="PTHR12069">
    <property type="entry name" value="DNA-DIRECTED RNA POLYMERASES III 80 KDA POLYPEPTIDE RNA POLYMERASE III SUBUNIT 5"/>
    <property type="match status" value="1"/>
</dbReference>
<dbReference type="RefSeq" id="XP_034012413.1">
    <property type="nucleotide sequence ID" value="XM_034155582.1"/>
</dbReference>
<dbReference type="VEuPathDB" id="FungiDB:DIURU_002882"/>
<dbReference type="Pfam" id="PF04801">
    <property type="entry name" value="RPC5"/>
    <property type="match status" value="1"/>
</dbReference>
<comment type="caution">
    <text evidence="2">The sequence shown here is derived from an EMBL/GenBank/DDBJ whole genome shotgun (WGS) entry which is preliminary data.</text>
</comment>
<dbReference type="GeneID" id="54781533"/>
<reference evidence="2 3" key="1">
    <citation type="submission" date="2019-07" db="EMBL/GenBank/DDBJ databases">
        <title>Genome assembly of two rare yeast pathogens: Diutina rugosa and Trichomonascus ciferrii.</title>
        <authorList>
            <person name="Mixao V."/>
            <person name="Saus E."/>
            <person name="Hansen A."/>
            <person name="Lass-Flor C."/>
            <person name="Gabaldon T."/>
        </authorList>
    </citation>
    <scope>NUCLEOTIDE SEQUENCE [LARGE SCALE GENOMIC DNA]</scope>
    <source>
        <strain evidence="2 3">CBS 613</strain>
    </source>
</reference>